<organism evidence="2">
    <name type="scientific">viral metagenome</name>
    <dbReference type="NCBI Taxonomy" id="1070528"/>
    <lineage>
        <taxon>unclassified sequences</taxon>
        <taxon>metagenomes</taxon>
        <taxon>organismal metagenomes</taxon>
    </lineage>
</organism>
<reference evidence="2" key="1">
    <citation type="journal article" date="2020" name="Nature">
        <title>Giant virus diversity and host interactions through global metagenomics.</title>
        <authorList>
            <person name="Schulz F."/>
            <person name="Roux S."/>
            <person name="Paez-Espino D."/>
            <person name="Jungbluth S."/>
            <person name="Walsh D.A."/>
            <person name="Denef V.J."/>
            <person name="McMahon K.D."/>
            <person name="Konstantinidis K.T."/>
            <person name="Eloe-Fadrosh E.A."/>
            <person name="Kyrpides N.C."/>
            <person name="Woyke T."/>
        </authorList>
    </citation>
    <scope>NUCLEOTIDE SEQUENCE</scope>
    <source>
        <strain evidence="2">GVMAG-M-3300025880-76</strain>
    </source>
</reference>
<name>A0A6C0J9P9_9ZZZZ</name>
<dbReference type="AlphaFoldDB" id="A0A6C0J9P9"/>
<proteinExistence type="predicted"/>
<sequence length="340" mass="38804">MLFEKGLNPFYEKLYIRMSLTEELPIKKKRGRKPKVKIPENDDQSILVDETIVSAPKKRGRKPKGGKIIDSIGTNDLNAIKKENVILHLKCKQNSLHNSGISLGTLSMNDTKITPLHYENLGTTPTDDKVNVTNDKSDTESSPTSQVQNRQLVWRKIRELQKLFHNNTDYGKQSACFWCTYDFDTPTISIPKARINGQYQTYGCFCSPECGVAFLMNELIDTSQKYERYHLMNYIYVDAYNYDSNIKPAPNPHYLLDKFYGNLTIQEYRQLHGGSKALSVVEKPLSKTYPEIHEESNETFGSTTSLTMKKTTFQIKRKSKSQPITKAASMIENFGFAANP</sequence>
<feature type="region of interest" description="Disordered" evidence="1">
    <location>
        <begin position="118"/>
        <end position="148"/>
    </location>
</feature>
<accession>A0A6C0J9P9</accession>
<dbReference type="EMBL" id="MN740360">
    <property type="protein sequence ID" value="QHU02515.1"/>
    <property type="molecule type" value="Genomic_DNA"/>
</dbReference>
<evidence type="ECO:0000313" key="2">
    <source>
        <dbReference type="EMBL" id="QHU02515.1"/>
    </source>
</evidence>
<evidence type="ECO:0008006" key="3">
    <source>
        <dbReference type="Google" id="ProtNLM"/>
    </source>
</evidence>
<protein>
    <recommendedName>
        <fullName evidence="3">MYM-type domain-containing protein</fullName>
    </recommendedName>
</protein>
<evidence type="ECO:0000256" key="1">
    <source>
        <dbReference type="SAM" id="MobiDB-lite"/>
    </source>
</evidence>
<feature type="compositionally biased region" description="Basic and acidic residues" evidence="1">
    <location>
        <begin position="126"/>
        <end position="139"/>
    </location>
</feature>